<organism evidence="1 2">
    <name type="scientific">Elysia crispata</name>
    <name type="common">lettuce slug</name>
    <dbReference type="NCBI Taxonomy" id="231223"/>
    <lineage>
        <taxon>Eukaryota</taxon>
        <taxon>Metazoa</taxon>
        <taxon>Spiralia</taxon>
        <taxon>Lophotrochozoa</taxon>
        <taxon>Mollusca</taxon>
        <taxon>Gastropoda</taxon>
        <taxon>Heterobranchia</taxon>
        <taxon>Euthyneura</taxon>
        <taxon>Panpulmonata</taxon>
        <taxon>Sacoglossa</taxon>
        <taxon>Placobranchoidea</taxon>
        <taxon>Plakobranchidae</taxon>
        <taxon>Elysia</taxon>
    </lineage>
</organism>
<dbReference type="EMBL" id="JAWDGP010006684">
    <property type="protein sequence ID" value="KAK3736819.1"/>
    <property type="molecule type" value="Genomic_DNA"/>
</dbReference>
<comment type="caution">
    <text evidence="1">The sequence shown here is derived from an EMBL/GenBank/DDBJ whole genome shotgun (WGS) entry which is preliminary data.</text>
</comment>
<proteinExistence type="predicted"/>
<gene>
    <name evidence="1" type="ORF">RRG08_000570</name>
</gene>
<name>A0AAE0Y9W8_9GAST</name>
<accession>A0AAE0Y9W8</accession>
<evidence type="ECO:0000313" key="2">
    <source>
        <dbReference type="Proteomes" id="UP001283361"/>
    </source>
</evidence>
<sequence>MRSLSARDTVIDEDSSTLHWLLTGISLTLTLELPEQLAPTGKPSQCNHVTHATCPISEGNTWCYMTLAGLSLNIEIGECKA</sequence>
<reference evidence="1" key="1">
    <citation type="journal article" date="2023" name="G3 (Bethesda)">
        <title>A reference genome for the long-term kleptoplast-retaining sea slug Elysia crispata morphotype clarki.</title>
        <authorList>
            <person name="Eastman K.E."/>
            <person name="Pendleton A.L."/>
            <person name="Shaikh M.A."/>
            <person name="Suttiyut T."/>
            <person name="Ogas R."/>
            <person name="Tomko P."/>
            <person name="Gavelis G."/>
            <person name="Widhalm J.R."/>
            <person name="Wisecaver J.H."/>
        </authorList>
    </citation>
    <scope>NUCLEOTIDE SEQUENCE</scope>
    <source>
        <strain evidence="1">ECLA1</strain>
    </source>
</reference>
<dbReference type="Proteomes" id="UP001283361">
    <property type="component" value="Unassembled WGS sequence"/>
</dbReference>
<keyword evidence="2" id="KW-1185">Reference proteome</keyword>
<protein>
    <submittedName>
        <fullName evidence="1">Uncharacterized protein</fullName>
    </submittedName>
</protein>
<dbReference type="AlphaFoldDB" id="A0AAE0Y9W8"/>
<evidence type="ECO:0000313" key="1">
    <source>
        <dbReference type="EMBL" id="KAK3736819.1"/>
    </source>
</evidence>